<name>A0ABU2BHQ9_9MICC</name>
<dbReference type="Pfam" id="PF04978">
    <property type="entry name" value="MST"/>
    <property type="match status" value="1"/>
</dbReference>
<dbReference type="SUPFAM" id="SSF109854">
    <property type="entry name" value="DinB/YfiT-like putative metalloenzymes"/>
    <property type="match status" value="1"/>
</dbReference>
<accession>A0ABU2BHQ9</accession>
<dbReference type="Proteomes" id="UP001183817">
    <property type="component" value="Unassembled WGS sequence"/>
</dbReference>
<keyword evidence="2" id="KW-1185">Reference proteome</keyword>
<sequence>MTAEIKTAPAPDPRADPPPCASERETLLAFLDYQRRTLELKCAGLTAAALGTRAVPPSGLSLLGLVRHLGDVERFWVRTCLAGDPAPPLYWRPDGNDTDFDFPHPDDRMVELSFAAWKAEAAFADAALGSEPLERAVGAGHHGMVSVRWILVHLIEEYSRHNGHADLLRECLDGTVGE</sequence>
<evidence type="ECO:0000313" key="1">
    <source>
        <dbReference type="EMBL" id="MDR7357479.1"/>
    </source>
</evidence>
<evidence type="ECO:0000313" key="2">
    <source>
        <dbReference type="Proteomes" id="UP001183817"/>
    </source>
</evidence>
<dbReference type="EMBL" id="JAVDYI010000001">
    <property type="protein sequence ID" value="MDR7357479.1"/>
    <property type="molecule type" value="Genomic_DNA"/>
</dbReference>
<protein>
    <recommendedName>
        <fullName evidence="3">DinB family protein</fullName>
    </recommendedName>
</protein>
<dbReference type="Gene3D" id="1.20.120.450">
    <property type="entry name" value="dinb family like domain"/>
    <property type="match status" value="1"/>
</dbReference>
<reference evidence="1 2" key="1">
    <citation type="submission" date="2023-07" db="EMBL/GenBank/DDBJ databases">
        <title>Sequencing the genomes of 1000 actinobacteria strains.</title>
        <authorList>
            <person name="Klenk H.-P."/>
        </authorList>
    </citation>
    <scope>NUCLEOTIDE SEQUENCE [LARGE SCALE GENOMIC DNA]</scope>
    <source>
        <strain evidence="1 2">DSM 20167</strain>
    </source>
</reference>
<comment type="caution">
    <text evidence="1">The sequence shown here is derived from an EMBL/GenBank/DDBJ whole genome shotgun (WGS) entry which is preliminary data.</text>
</comment>
<proteinExistence type="predicted"/>
<organism evidence="1 2">
    <name type="scientific">Paeniglutamicibacter sulfureus</name>
    <dbReference type="NCBI Taxonomy" id="43666"/>
    <lineage>
        <taxon>Bacteria</taxon>
        <taxon>Bacillati</taxon>
        <taxon>Actinomycetota</taxon>
        <taxon>Actinomycetes</taxon>
        <taxon>Micrococcales</taxon>
        <taxon>Micrococcaceae</taxon>
        <taxon>Paeniglutamicibacter</taxon>
    </lineage>
</organism>
<evidence type="ECO:0008006" key="3">
    <source>
        <dbReference type="Google" id="ProtNLM"/>
    </source>
</evidence>
<dbReference type="InterPro" id="IPR007061">
    <property type="entry name" value="MST-like"/>
</dbReference>
<dbReference type="RefSeq" id="WP_264268203.1">
    <property type="nucleotide sequence ID" value="NZ_BAAAWO010000001.1"/>
</dbReference>
<dbReference type="InterPro" id="IPR034660">
    <property type="entry name" value="DinB/YfiT-like"/>
</dbReference>
<gene>
    <name evidence="1" type="ORF">J2S64_001170</name>
</gene>